<feature type="transmembrane region" description="Helical" evidence="1">
    <location>
        <begin position="187"/>
        <end position="211"/>
    </location>
</feature>
<evidence type="ECO:0000313" key="3">
    <source>
        <dbReference type="Proteomes" id="UP001172457"/>
    </source>
</evidence>
<feature type="transmembrane region" description="Helical" evidence="1">
    <location>
        <begin position="412"/>
        <end position="431"/>
    </location>
</feature>
<evidence type="ECO:0000313" key="2">
    <source>
        <dbReference type="EMBL" id="KAJ9549514.1"/>
    </source>
</evidence>
<protein>
    <recommendedName>
        <fullName evidence="4">Transmembrane protein</fullName>
    </recommendedName>
</protein>
<proteinExistence type="predicted"/>
<dbReference type="PANTHER" id="PTHR35307">
    <property type="entry name" value="PROTEIN, PUTATIVE-RELATED"/>
    <property type="match status" value="1"/>
</dbReference>
<gene>
    <name evidence="2" type="ORF">OSB04_022057</name>
</gene>
<name>A0AA38WGV1_9ASTR</name>
<dbReference type="PANTHER" id="PTHR35307:SF8">
    <property type="entry name" value="GUSTATORY RECEPTOR"/>
    <property type="match status" value="1"/>
</dbReference>
<reference evidence="2" key="1">
    <citation type="submission" date="2023-03" db="EMBL/GenBank/DDBJ databases">
        <title>Chromosome-scale reference genome and RAD-based genetic map of yellow starthistle (Centaurea solstitialis) reveal putative structural variation and QTLs associated with invader traits.</title>
        <authorList>
            <person name="Reatini B."/>
            <person name="Cang F.A."/>
            <person name="Jiang Q."/>
            <person name="Mckibben M.T.W."/>
            <person name="Barker M.S."/>
            <person name="Rieseberg L.H."/>
            <person name="Dlugosch K.M."/>
        </authorList>
    </citation>
    <scope>NUCLEOTIDE SEQUENCE</scope>
    <source>
        <strain evidence="2">CAN-66</strain>
        <tissue evidence="2">Leaf</tissue>
    </source>
</reference>
<feature type="transmembrane region" description="Helical" evidence="1">
    <location>
        <begin position="155"/>
        <end position="175"/>
    </location>
</feature>
<organism evidence="2 3">
    <name type="scientific">Centaurea solstitialis</name>
    <name type="common">yellow star-thistle</name>
    <dbReference type="NCBI Taxonomy" id="347529"/>
    <lineage>
        <taxon>Eukaryota</taxon>
        <taxon>Viridiplantae</taxon>
        <taxon>Streptophyta</taxon>
        <taxon>Embryophyta</taxon>
        <taxon>Tracheophyta</taxon>
        <taxon>Spermatophyta</taxon>
        <taxon>Magnoliopsida</taxon>
        <taxon>eudicotyledons</taxon>
        <taxon>Gunneridae</taxon>
        <taxon>Pentapetalae</taxon>
        <taxon>asterids</taxon>
        <taxon>campanulids</taxon>
        <taxon>Asterales</taxon>
        <taxon>Asteraceae</taxon>
        <taxon>Carduoideae</taxon>
        <taxon>Cardueae</taxon>
        <taxon>Centaureinae</taxon>
        <taxon>Centaurea</taxon>
    </lineage>
</organism>
<accession>A0AA38WGV1</accession>
<keyword evidence="1" id="KW-0812">Transmembrane</keyword>
<dbReference type="EMBL" id="JARYMX010000005">
    <property type="protein sequence ID" value="KAJ9549514.1"/>
    <property type="molecule type" value="Genomic_DNA"/>
</dbReference>
<keyword evidence="3" id="KW-1185">Reference proteome</keyword>
<dbReference type="Proteomes" id="UP001172457">
    <property type="component" value="Chromosome 5"/>
</dbReference>
<feature type="transmembrane region" description="Helical" evidence="1">
    <location>
        <begin position="58"/>
        <end position="84"/>
    </location>
</feature>
<sequence>MPSASDHEAYFNCRKIWELLYDRKALDGNDLELLSGFCDTIYFYEVAEVKGRDYSKPMLWIGIYIAVASFFCILLMAADLLHGFRNRKLWFPSKYFTLNTASITVITIAMKLPVDLSTPMPGYIDQFAKTGSMTFMCTMMANLMPSLASMGNRELFTNVAGMVILVVTMVVNILIQMKTGVVRDVFIIIDSINIGTMLSLLVLVISSALTIPTSKRILESKYQAVHKTTSNDLLSQHTRISTVEELTQHVRKYWVMAGTCSPQFVMVTSPLCSAAGVICVFITILHFWTILVLFIRIREIRLLYKNYGSVYKWSMLVIYIIQTIGIVVGTIALVFRCFAALNFKLSIKWIKKHTKVCEVEKHWTQMLTKWKKTHLTIPVGGYISKAFLYVWYSLILNLCIICQKVIVVSCKIIGLIPLSMVIVGVLCVYCWKSLKAKFFAIRTASNRETSPVVEQNDANENIGNYALQLQDEVEVSIRMLKSISKSVNRSIRKAEKQLPINIVKLIEQSTRFEGVVNFDRDNIQPLNDCAKFPNSWSLPVVTLACIAITLPNTSQESVDSLFNGVREGLSYTLLVEENLNNLGEYIKIHKATTSLWHEVEVTYRWLGNTLQRNAYRDKSPKMILEWFADKAEKIIVEMRKHKKEELLDDSRDKLIAADSMYRVTQTIMVNYPNDIEHNREEKLFGLLSGMIVDIVVACFTNLPRVIQMKCHEDAIEKREASVQAVAKLLGSTKKIIEKLQSCEVPTLDPEQRAFIDEWRVHLKQSIP</sequence>
<evidence type="ECO:0000256" key="1">
    <source>
        <dbReference type="SAM" id="Phobius"/>
    </source>
</evidence>
<feature type="transmembrane region" description="Helical" evidence="1">
    <location>
        <begin position="271"/>
        <end position="297"/>
    </location>
</feature>
<feature type="transmembrane region" description="Helical" evidence="1">
    <location>
        <begin position="96"/>
        <end position="114"/>
    </location>
</feature>
<comment type="caution">
    <text evidence="2">The sequence shown here is derived from an EMBL/GenBank/DDBJ whole genome shotgun (WGS) entry which is preliminary data.</text>
</comment>
<keyword evidence="1" id="KW-1133">Transmembrane helix</keyword>
<evidence type="ECO:0008006" key="4">
    <source>
        <dbReference type="Google" id="ProtNLM"/>
    </source>
</evidence>
<dbReference type="AlphaFoldDB" id="A0AA38WGV1"/>
<feature type="transmembrane region" description="Helical" evidence="1">
    <location>
        <begin position="317"/>
        <end position="343"/>
    </location>
</feature>
<keyword evidence="1" id="KW-0472">Membrane</keyword>